<dbReference type="InterPro" id="IPR036390">
    <property type="entry name" value="WH_DNA-bd_sf"/>
</dbReference>
<proteinExistence type="predicted"/>
<accession>X1U6G4</accession>
<reference evidence="2" key="1">
    <citation type="journal article" date="2014" name="Front. Microbiol.">
        <title>High frequency of phylogenetically diverse reductive dehalogenase-homologous genes in deep subseafloor sedimentary metagenomes.</title>
        <authorList>
            <person name="Kawai M."/>
            <person name="Futagami T."/>
            <person name="Toyoda A."/>
            <person name="Takaki Y."/>
            <person name="Nishi S."/>
            <person name="Hori S."/>
            <person name="Arai W."/>
            <person name="Tsubouchi T."/>
            <person name="Morono Y."/>
            <person name="Uchiyama I."/>
            <person name="Ito T."/>
            <person name="Fujiyama A."/>
            <person name="Inagaki F."/>
            <person name="Takami H."/>
        </authorList>
    </citation>
    <scope>NUCLEOTIDE SEQUENCE</scope>
    <source>
        <strain evidence="2">Expedition CK06-06</strain>
    </source>
</reference>
<evidence type="ECO:0000259" key="1">
    <source>
        <dbReference type="SMART" id="SM00387"/>
    </source>
</evidence>
<dbReference type="SUPFAM" id="SSF46785">
    <property type="entry name" value="Winged helix' DNA-binding domain"/>
    <property type="match status" value="1"/>
</dbReference>
<dbReference type="Pfam" id="PF02518">
    <property type="entry name" value="HATPase_c"/>
    <property type="match status" value="1"/>
</dbReference>
<evidence type="ECO:0000313" key="2">
    <source>
        <dbReference type="EMBL" id="GAI87904.1"/>
    </source>
</evidence>
<protein>
    <recommendedName>
        <fullName evidence="1">Histidine kinase/HSP90-like ATPase domain-containing protein</fullName>
    </recommendedName>
</protein>
<dbReference type="InterPro" id="IPR003594">
    <property type="entry name" value="HATPase_dom"/>
</dbReference>
<organism evidence="2">
    <name type="scientific">marine sediment metagenome</name>
    <dbReference type="NCBI Taxonomy" id="412755"/>
    <lineage>
        <taxon>unclassified sequences</taxon>
        <taxon>metagenomes</taxon>
        <taxon>ecological metagenomes</taxon>
    </lineage>
</organism>
<feature type="domain" description="Histidine kinase/HSP90-like ATPase" evidence="1">
    <location>
        <begin position="66"/>
        <end position="173"/>
    </location>
</feature>
<dbReference type="Gene3D" id="3.30.565.10">
    <property type="entry name" value="Histidine kinase-like ATPase, C-terminal domain"/>
    <property type="match status" value="1"/>
</dbReference>
<dbReference type="InterPro" id="IPR036890">
    <property type="entry name" value="HATPase_C_sf"/>
</dbReference>
<name>X1U6G4_9ZZZZ</name>
<comment type="caution">
    <text evidence="2">The sequence shown here is derived from an EMBL/GenBank/DDBJ whole genome shotgun (WGS) entry which is preliminary data.</text>
</comment>
<dbReference type="AlphaFoldDB" id="X1U6G4"/>
<dbReference type="SUPFAM" id="SSF55874">
    <property type="entry name" value="ATPase domain of HSP90 chaperone/DNA topoisomerase II/histidine kinase"/>
    <property type="match status" value="1"/>
</dbReference>
<dbReference type="EMBL" id="BARW01007543">
    <property type="protein sequence ID" value="GAI87904.1"/>
    <property type="molecule type" value="Genomic_DNA"/>
</dbReference>
<dbReference type="SMART" id="SM00387">
    <property type="entry name" value="HATPase_c"/>
    <property type="match status" value="1"/>
</dbReference>
<gene>
    <name evidence="2" type="ORF">S12H4_15668</name>
</gene>
<sequence length="283" mass="31459">MSGESSKLNNNSGPGNLNRNIMDIPVRIAVYDNMRSIPRIIDLNFNDINNFINETSEKTYNLSHEIGGSIPYTIIKEIIENLIHADFKEVVITVLDRGNHIIVTDQGPGIEDKEKAFLPGYTTATSKMKEYIRGVGSGFPIIKETITFSGGSIDVKDNIKRGTVISLKLGLTETSEKVHDPGSEPAAVPPSGIESEKKTQIDILDKFNGKILSDRQKKILFVILELEEAGPSKISKELGFSLSTSYRELIYLEKNKLLTSSSSGKRRLSEKGIKYLEYYSNNI</sequence>